<dbReference type="Pfam" id="PF04255">
    <property type="entry name" value="DUF433"/>
    <property type="match status" value="1"/>
</dbReference>
<gene>
    <name evidence="2" type="ORF">DP106_11045</name>
</gene>
<evidence type="ECO:0000313" key="3">
    <source>
        <dbReference type="Proteomes" id="UP000281564"/>
    </source>
</evidence>
<dbReference type="AlphaFoldDB" id="A0A3A6Q827"/>
<name>A0A3A6Q827_9EURY</name>
<dbReference type="InterPro" id="IPR036388">
    <property type="entry name" value="WH-like_DNA-bd_sf"/>
</dbReference>
<feature type="region of interest" description="Disordered" evidence="1">
    <location>
        <begin position="74"/>
        <end position="101"/>
    </location>
</feature>
<organism evidence="2 3">
    <name type="scientific">Halonotius pteroides</name>
    <dbReference type="NCBI Taxonomy" id="268735"/>
    <lineage>
        <taxon>Archaea</taxon>
        <taxon>Methanobacteriati</taxon>
        <taxon>Methanobacteriota</taxon>
        <taxon>Stenosarchaea group</taxon>
        <taxon>Halobacteria</taxon>
        <taxon>Halobacteriales</taxon>
        <taxon>Haloferacaceae</taxon>
        <taxon>Halonotius</taxon>
    </lineage>
</organism>
<accession>A0A3A6Q827</accession>
<dbReference type="OrthoDB" id="315700at2157"/>
<reference evidence="2 3" key="1">
    <citation type="submission" date="2018-06" db="EMBL/GenBank/DDBJ databases">
        <title>Halonotius sp. F13-13 a new haloarchaeeon isolated from a solar saltern from Isla Cristina, Huelva, Spain.</title>
        <authorList>
            <person name="Duran-Viseras A."/>
            <person name="Sanchez-Porro C."/>
            <person name="Ventosa A."/>
        </authorList>
    </citation>
    <scope>NUCLEOTIDE SEQUENCE [LARGE SCALE GENOMIC DNA]</scope>
    <source>
        <strain evidence="2 3">CECT 7525</strain>
    </source>
</reference>
<dbReference type="InterPro" id="IPR007367">
    <property type="entry name" value="DUF433"/>
</dbReference>
<dbReference type="InterPro" id="IPR009057">
    <property type="entry name" value="Homeodomain-like_sf"/>
</dbReference>
<sequence length="101" mass="11182">MVAIVTDSDIRSGDPCIEGTRISVLDIKRRVIDGNEDPFAVAAEYDLDGAAVFDALAYYYDSADEMRELEADAAERRQEIKQESARLREQLDGPDAAESEP</sequence>
<dbReference type="RefSeq" id="WP_120085315.1">
    <property type="nucleotide sequence ID" value="NZ_QMDW01000016.1"/>
</dbReference>
<comment type="caution">
    <text evidence="2">The sequence shown here is derived from an EMBL/GenBank/DDBJ whole genome shotgun (WGS) entry which is preliminary data.</text>
</comment>
<dbReference type="Gene3D" id="1.10.10.10">
    <property type="entry name" value="Winged helix-like DNA-binding domain superfamily/Winged helix DNA-binding domain"/>
    <property type="match status" value="1"/>
</dbReference>
<feature type="compositionally biased region" description="Basic and acidic residues" evidence="1">
    <location>
        <begin position="74"/>
        <end position="91"/>
    </location>
</feature>
<keyword evidence="3" id="KW-1185">Reference proteome</keyword>
<proteinExistence type="predicted"/>
<dbReference type="Proteomes" id="UP000281564">
    <property type="component" value="Unassembled WGS sequence"/>
</dbReference>
<evidence type="ECO:0000313" key="2">
    <source>
        <dbReference type="EMBL" id="RJX48779.1"/>
    </source>
</evidence>
<evidence type="ECO:0000256" key="1">
    <source>
        <dbReference type="SAM" id="MobiDB-lite"/>
    </source>
</evidence>
<dbReference type="EMBL" id="QMDW01000016">
    <property type="protein sequence ID" value="RJX48779.1"/>
    <property type="molecule type" value="Genomic_DNA"/>
</dbReference>
<dbReference type="SUPFAM" id="SSF46689">
    <property type="entry name" value="Homeodomain-like"/>
    <property type="match status" value="1"/>
</dbReference>
<protein>
    <submittedName>
        <fullName evidence="2">DUF433 domain-containing protein</fullName>
    </submittedName>
</protein>